<evidence type="ECO:0000256" key="1">
    <source>
        <dbReference type="SAM" id="MobiDB-lite"/>
    </source>
</evidence>
<evidence type="ECO:0000313" key="3">
    <source>
        <dbReference type="EMBL" id="GEO88767.1"/>
    </source>
</evidence>
<keyword evidence="2" id="KW-0732">Signal</keyword>
<evidence type="ECO:0000256" key="2">
    <source>
        <dbReference type="SAM" id="SignalP"/>
    </source>
</evidence>
<evidence type="ECO:0000313" key="4">
    <source>
        <dbReference type="Proteomes" id="UP000321769"/>
    </source>
</evidence>
<accession>A0A512HTJ5</accession>
<dbReference type="AlphaFoldDB" id="A0A512HTJ5"/>
<name>A0A512HTJ5_9ACTN</name>
<evidence type="ECO:0008006" key="5">
    <source>
        <dbReference type="Google" id="ProtNLM"/>
    </source>
</evidence>
<sequence>MPRSLLRALAATVVPFALLAACDPGSEDAPAAPSDSVLTPPARSAPPAELSPLDQVRLQEPVRSGSVVAEEEGSGPTETRFFRADGGYAFRVMCIGGGTLRVDLEVADEPLSVTCDGTPAGLWVRTDGASTVAWSIRAEPTQRWGIVWFEPTPD</sequence>
<feature type="chain" id="PRO_5038787048" description="Lipoprotein" evidence="2">
    <location>
        <begin position="21"/>
        <end position="154"/>
    </location>
</feature>
<dbReference type="OrthoDB" id="4243055at2"/>
<keyword evidence="4" id="KW-1185">Reference proteome</keyword>
<organism evidence="3 4">
    <name type="scientific">Aeromicrobium flavum</name>
    <dbReference type="NCBI Taxonomy" id="416568"/>
    <lineage>
        <taxon>Bacteria</taxon>
        <taxon>Bacillati</taxon>
        <taxon>Actinomycetota</taxon>
        <taxon>Actinomycetes</taxon>
        <taxon>Propionibacteriales</taxon>
        <taxon>Nocardioidaceae</taxon>
        <taxon>Aeromicrobium</taxon>
    </lineage>
</organism>
<feature type="region of interest" description="Disordered" evidence="1">
    <location>
        <begin position="28"/>
        <end position="56"/>
    </location>
</feature>
<reference evidence="3 4" key="1">
    <citation type="submission" date="2019-07" db="EMBL/GenBank/DDBJ databases">
        <title>Whole genome shotgun sequence of Aeromicrobium flavum NBRC 107625.</title>
        <authorList>
            <person name="Hosoyama A."/>
            <person name="Uohara A."/>
            <person name="Ohji S."/>
            <person name="Ichikawa N."/>
        </authorList>
    </citation>
    <scope>NUCLEOTIDE SEQUENCE [LARGE SCALE GENOMIC DNA]</scope>
    <source>
        <strain evidence="3 4">NBRC 107625</strain>
    </source>
</reference>
<gene>
    <name evidence="3" type="ORF">AFL01nite_10940</name>
</gene>
<dbReference type="PROSITE" id="PS51257">
    <property type="entry name" value="PROKAR_LIPOPROTEIN"/>
    <property type="match status" value="1"/>
</dbReference>
<comment type="caution">
    <text evidence="3">The sequence shown here is derived from an EMBL/GenBank/DDBJ whole genome shotgun (WGS) entry which is preliminary data.</text>
</comment>
<feature type="region of interest" description="Disordered" evidence="1">
    <location>
        <begin position="61"/>
        <end position="80"/>
    </location>
</feature>
<dbReference type="Proteomes" id="UP000321769">
    <property type="component" value="Unassembled WGS sequence"/>
</dbReference>
<dbReference type="RefSeq" id="WP_146826201.1">
    <property type="nucleotide sequence ID" value="NZ_BAAAYQ010000005.1"/>
</dbReference>
<dbReference type="EMBL" id="BJZQ01000003">
    <property type="protein sequence ID" value="GEO88767.1"/>
    <property type="molecule type" value="Genomic_DNA"/>
</dbReference>
<feature type="signal peptide" evidence="2">
    <location>
        <begin position="1"/>
        <end position="20"/>
    </location>
</feature>
<proteinExistence type="predicted"/>
<protein>
    <recommendedName>
        <fullName evidence="5">Lipoprotein</fullName>
    </recommendedName>
</protein>